<dbReference type="PANTHER" id="PTHR30469:SF15">
    <property type="entry name" value="HLYD FAMILY OF SECRETION PROTEINS"/>
    <property type="match status" value="1"/>
</dbReference>
<dbReference type="EMBL" id="CP021425">
    <property type="protein sequence ID" value="ARU58814.1"/>
    <property type="molecule type" value="Genomic_DNA"/>
</dbReference>
<keyword evidence="6" id="KW-1185">Reference proteome</keyword>
<dbReference type="InterPro" id="IPR058625">
    <property type="entry name" value="MdtA-like_BSH"/>
</dbReference>
<dbReference type="Gene3D" id="1.10.287.470">
    <property type="entry name" value="Helix hairpin bin"/>
    <property type="match status" value="1"/>
</dbReference>
<dbReference type="AlphaFoldDB" id="A0A1Y0IHF9"/>
<organism evidence="5 6">
    <name type="scientific">Oleiphilus messinensis</name>
    <dbReference type="NCBI Taxonomy" id="141451"/>
    <lineage>
        <taxon>Bacteria</taxon>
        <taxon>Pseudomonadati</taxon>
        <taxon>Pseudomonadota</taxon>
        <taxon>Gammaproteobacteria</taxon>
        <taxon>Oceanospirillales</taxon>
        <taxon>Oleiphilaceae</taxon>
        <taxon>Oleiphilus</taxon>
    </lineage>
</organism>
<dbReference type="InterPro" id="IPR006143">
    <property type="entry name" value="RND_pump_MFP"/>
</dbReference>
<dbReference type="GO" id="GO:0015562">
    <property type="term" value="F:efflux transmembrane transporter activity"/>
    <property type="evidence" value="ECO:0007669"/>
    <property type="project" value="TreeGrafter"/>
</dbReference>
<dbReference type="Pfam" id="PF25917">
    <property type="entry name" value="BSH_RND"/>
    <property type="match status" value="1"/>
</dbReference>
<dbReference type="Pfam" id="PF25954">
    <property type="entry name" value="Beta-barrel_RND_2"/>
    <property type="match status" value="1"/>
</dbReference>
<proteinExistence type="inferred from homology"/>
<dbReference type="SUPFAM" id="SSF111369">
    <property type="entry name" value="HlyD-like secretion proteins"/>
    <property type="match status" value="1"/>
</dbReference>
<dbReference type="InterPro" id="IPR058792">
    <property type="entry name" value="Beta-barrel_RND_2"/>
</dbReference>
<dbReference type="Gene3D" id="2.40.420.20">
    <property type="match status" value="1"/>
</dbReference>
<name>A0A1Y0IHF9_9GAMM</name>
<dbReference type="Gene3D" id="2.40.30.170">
    <property type="match status" value="1"/>
</dbReference>
<evidence type="ECO:0000313" key="5">
    <source>
        <dbReference type="EMBL" id="ARU58814.1"/>
    </source>
</evidence>
<gene>
    <name evidence="5" type="ORF">OLMES_4826</name>
</gene>
<accession>A0A1Y0IHF9</accession>
<feature type="domain" description="YknX-like C-terminal permuted SH3-like" evidence="4">
    <location>
        <begin position="228"/>
        <end position="296"/>
    </location>
</feature>
<dbReference type="KEGG" id="ome:OLMES_4826"/>
<sequence length="306" mass="33486">MGLSRQRPGSLRALRTVEIFSQEEGQVTALPFYEGDLVEKGEVVALLDDSLLQAQLQRAKALRSQLEQDLKRLRALFKKQLTSADELGSKETELEVARSDENVLRTRLGYTEIQAPITGVIVRRLTEPGNVAEKHEHLLTISDPSSLITDVSVSELLITSLSLGDEVSVAIDALGSGTYPGLISRIYPDIDPISRRGKVEVSVAPVPRGARPGQFCRVTFNARLSARMTIPFRALQHDEGVAIVYRVTEDGVAQRQKVITGGRFDDRIEILDGLSEGDLVVTRGFLDLSDGKSVKIVQLRGGSENG</sequence>
<evidence type="ECO:0000259" key="2">
    <source>
        <dbReference type="Pfam" id="PF25917"/>
    </source>
</evidence>
<dbReference type="PANTHER" id="PTHR30469">
    <property type="entry name" value="MULTIDRUG RESISTANCE PROTEIN MDTA"/>
    <property type="match status" value="1"/>
</dbReference>
<dbReference type="GO" id="GO:1990281">
    <property type="term" value="C:efflux pump complex"/>
    <property type="evidence" value="ECO:0007669"/>
    <property type="project" value="TreeGrafter"/>
</dbReference>
<dbReference type="Proteomes" id="UP000196027">
    <property type="component" value="Chromosome"/>
</dbReference>
<feature type="domain" description="Multidrug resistance protein MdtA-like barrel-sandwich hybrid" evidence="2">
    <location>
        <begin position="15"/>
        <end position="134"/>
    </location>
</feature>
<protein>
    <submittedName>
        <fullName evidence="5">RND superfamily NFE family efflux transporter membrane fusion subunit</fullName>
    </submittedName>
</protein>
<feature type="domain" description="CusB-like beta-barrel" evidence="3">
    <location>
        <begin position="151"/>
        <end position="222"/>
    </location>
</feature>
<dbReference type="Gene3D" id="2.40.50.100">
    <property type="match status" value="1"/>
</dbReference>
<comment type="similarity">
    <text evidence="1">Belongs to the membrane fusion protein (MFP) (TC 8.A.1) family.</text>
</comment>
<dbReference type="Pfam" id="PF25989">
    <property type="entry name" value="YknX_C"/>
    <property type="match status" value="1"/>
</dbReference>
<evidence type="ECO:0000259" key="3">
    <source>
        <dbReference type="Pfam" id="PF25954"/>
    </source>
</evidence>
<dbReference type="InterPro" id="IPR058637">
    <property type="entry name" value="YknX-like_C"/>
</dbReference>
<reference evidence="5 6" key="1">
    <citation type="submission" date="2017-05" db="EMBL/GenBank/DDBJ databases">
        <title>Genomic insights into alkan degradation activity of Oleiphilus messinensis.</title>
        <authorList>
            <person name="Kozyavkin S.A."/>
            <person name="Slesarev A.I."/>
            <person name="Golyshin P.N."/>
            <person name="Korzhenkov A."/>
            <person name="Golyshina O.N."/>
            <person name="Toshchakov S.V."/>
        </authorList>
    </citation>
    <scope>NUCLEOTIDE SEQUENCE [LARGE SCALE GENOMIC DNA]</scope>
    <source>
        <strain evidence="5 6">ME102</strain>
    </source>
</reference>
<evidence type="ECO:0000256" key="1">
    <source>
        <dbReference type="ARBA" id="ARBA00009477"/>
    </source>
</evidence>
<evidence type="ECO:0000259" key="4">
    <source>
        <dbReference type="Pfam" id="PF25989"/>
    </source>
</evidence>
<evidence type="ECO:0000313" key="6">
    <source>
        <dbReference type="Proteomes" id="UP000196027"/>
    </source>
</evidence>
<dbReference type="NCBIfam" id="TIGR01730">
    <property type="entry name" value="RND_mfp"/>
    <property type="match status" value="1"/>
</dbReference>